<organism evidence="2 3">
    <name type="scientific">Vibrio cholerae</name>
    <dbReference type="NCBI Taxonomy" id="666"/>
    <lineage>
        <taxon>Bacteria</taxon>
        <taxon>Pseudomonadati</taxon>
        <taxon>Pseudomonadota</taxon>
        <taxon>Gammaproteobacteria</taxon>
        <taxon>Vibrionales</taxon>
        <taxon>Vibrionaceae</taxon>
        <taxon>Vibrio</taxon>
    </lineage>
</organism>
<name>A0A655Q119_VIBCL</name>
<gene>
    <name evidence="2" type="ORF">ERS013165_01439</name>
</gene>
<sequence length="77" mass="8104">MVCSCPGTRKASTARSPAAVVAGNWREKVLLPTDTVVNLAGRESGSGTGGSSFPHPTSKVEQMEKAKRVLFIPITYA</sequence>
<dbReference type="EMBL" id="CWOW01000006">
    <property type="protein sequence ID" value="CSA38318.1"/>
    <property type="molecule type" value="Genomic_DNA"/>
</dbReference>
<reference evidence="2 3" key="1">
    <citation type="submission" date="2015-07" db="EMBL/GenBank/DDBJ databases">
        <authorList>
            <consortium name="Pathogen Informatics"/>
        </authorList>
    </citation>
    <scope>NUCLEOTIDE SEQUENCE [LARGE SCALE GENOMIC DNA]</scope>
    <source>
        <strain evidence="2 3">A51</strain>
    </source>
</reference>
<dbReference type="Proteomes" id="UP000044806">
    <property type="component" value="Unassembled WGS sequence"/>
</dbReference>
<evidence type="ECO:0000313" key="2">
    <source>
        <dbReference type="EMBL" id="CSA38318.1"/>
    </source>
</evidence>
<evidence type="ECO:0000313" key="3">
    <source>
        <dbReference type="Proteomes" id="UP000044806"/>
    </source>
</evidence>
<accession>A0A655Q119</accession>
<feature type="region of interest" description="Disordered" evidence="1">
    <location>
        <begin position="40"/>
        <end position="61"/>
    </location>
</feature>
<evidence type="ECO:0000256" key="1">
    <source>
        <dbReference type="SAM" id="MobiDB-lite"/>
    </source>
</evidence>
<dbReference type="AlphaFoldDB" id="A0A655Q119"/>
<protein>
    <submittedName>
        <fullName evidence="2">Uncharacterized protein</fullName>
    </submittedName>
</protein>
<proteinExistence type="predicted"/>